<evidence type="ECO:0000313" key="28">
    <source>
        <dbReference type="Proteomes" id="UP000095419"/>
    </source>
</evidence>
<dbReference type="Proteomes" id="UP000441711">
    <property type="component" value="Unassembled WGS sequence"/>
</dbReference>
<dbReference type="EMBL" id="QSRB01000001">
    <property type="protein sequence ID" value="RGK88092.1"/>
    <property type="molecule type" value="Genomic_DNA"/>
</dbReference>
<dbReference type="Proteomes" id="UP000095419">
    <property type="component" value="Unassembled WGS sequence"/>
</dbReference>
<reference evidence="41 42" key="5">
    <citation type="journal article" date="2019" name="Nat. Med.">
        <title>A library of human gut bacterial isolates paired with longitudinal multiomics data enables mechanistic microbiome research.</title>
        <authorList>
            <person name="Poyet M."/>
            <person name="Groussin M."/>
            <person name="Gibbons S.M."/>
            <person name="Avila-Pacheco J."/>
            <person name="Jiang X."/>
            <person name="Kearney S.M."/>
            <person name="Perrotta A.R."/>
            <person name="Berdy B."/>
            <person name="Zhao S."/>
            <person name="Lieberman T.D."/>
            <person name="Swanson P.K."/>
            <person name="Smith M."/>
            <person name="Roesemann S."/>
            <person name="Alexander J.E."/>
            <person name="Rich S.A."/>
            <person name="Livny J."/>
            <person name="Vlamakis H."/>
            <person name="Clish C."/>
            <person name="Bullock K."/>
            <person name="Deik A."/>
            <person name="Scott J."/>
            <person name="Pierce K.A."/>
            <person name="Xavier R.J."/>
            <person name="Alm E.J."/>
        </authorList>
    </citation>
    <scope>NUCLEOTIDE SEQUENCE [LARGE SCALE GENOMIC DNA]</scope>
    <source>
        <strain evidence="8 48">BIOML-A19</strain>
        <strain evidence="9 46">BIOML-A21</strain>
        <strain evidence="12 49">BIOML-A3</strain>
        <strain evidence="5 45">BIOML-A36</strain>
        <strain evidence="7 44">BIOML-A37</strain>
        <strain evidence="6 43">BIOML-A38</strain>
        <strain evidence="4 42">BIOML-A42</strain>
        <strain evidence="10 47">BIOML-A5</strain>
        <strain evidence="11 41">BIOML-A6</strain>
    </source>
</reference>
<reference evidence="1 40" key="6">
    <citation type="submission" date="2019-06" db="EMBL/GenBank/DDBJ databases">
        <title>Complete genome sequence of Bacteroides uniformis NBRC 113350.</title>
        <authorList>
            <person name="Miura T."/>
            <person name="Furukawa M."/>
            <person name="Shimamura M."/>
            <person name="Ohyama Y."/>
            <person name="Yamazoe A."/>
            <person name="Kawasaki H."/>
        </authorList>
    </citation>
    <scope>NUCLEOTIDE SEQUENCE [LARGE SCALE GENOMIC DNA]</scope>
    <source>
        <strain evidence="1 40">NBRC 113350</strain>
    </source>
</reference>
<dbReference type="EMBL" id="QRJL01000005">
    <property type="protein sequence ID" value="RHH31546.1"/>
    <property type="molecule type" value="Genomic_DNA"/>
</dbReference>
<evidence type="ECO:0000313" key="6">
    <source>
        <dbReference type="EMBL" id="KAB4118164.1"/>
    </source>
</evidence>
<sequence>MKTLYNKLHIFGQTMLLVFFTLSVLSLGSCSKETLDYNHPDVDLFVKQLKAGKYSTQSPDGLSNMPKFTSEDIEELLKYAEDLTVIPSFPLAPVSYSAGGKLRLGECILWTVETIRLGNNASMGCKMVHTDAENYEGIYFLSDEEVLDAASRYRRWWETRKYPRTMWTIDPCYDEPLCGSGYMWW</sequence>
<dbReference type="Proteomes" id="UP000462376">
    <property type="component" value="Unassembled WGS sequence"/>
</dbReference>
<dbReference type="Proteomes" id="UP000284514">
    <property type="component" value="Unassembled WGS sequence"/>
</dbReference>
<evidence type="ECO:0000313" key="14">
    <source>
        <dbReference type="EMBL" id="MDC1855149.1"/>
    </source>
</evidence>
<evidence type="ECO:0000313" key="4">
    <source>
        <dbReference type="EMBL" id="KAB4090142.1"/>
    </source>
</evidence>
<evidence type="ECO:0000313" key="2">
    <source>
        <dbReference type="EMBL" id="CUP35808.1"/>
    </source>
</evidence>
<evidence type="ECO:0000313" key="40">
    <source>
        <dbReference type="Proteomes" id="UP000320533"/>
    </source>
</evidence>
<evidence type="ECO:0000313" key="29">
    <source>
        <dbReference type="Proteomes" id="UP000196329"/>
    </source>
</evidence>
<evidence type="ECO:0000313" key="49">
    <source>
        <dbReference type="Proteomes" id="UP000487989"/>
    </source>
</evidence>
<dbReference type="Proteomes" id="UP000283684">
    <property type="component" value="Unassembled WGS sequence"/>
</dbReference>
<dbReference type="Proteomes" id="UP000431575">
    <property type="component" value="Unassembled WGS sequence"/>
</dbReference>
<dbReference type="Proteomes" id="UP000434462">
    <property type="component" value="Unassembled WGS sequence"/>
</dbReference>
<accession>A0A139KCM4</accession>
<dbReference type="EMBL" id="NFHS01000007">
    <property type="protein sequence ID" value="OUN53537.1"/>
    <property type="molecule type" value="Genomic_DNA"/>
</dbReference>
<evidence type="ECO:0000313" key="38">
    <source>
        <dbReference type="Proteomes" id="UP000284640"/>
    </source>
</evidence>
<evidence type="ECO:0000313" key="34">
    <source>
        <dbReference type="Proteomes" id="UP000263754"/>
    </source>
</evidence>
<evidence type="ECO:0000313" key="27">
    <source>
        <dbReference type="EMBL" id="RHH31546.1"/>
    </source>
</evidence>
<evidence type="ECO:0000313" key="11">
    <source>
        <dbReference type="EMBL" id="KAB4239410.1"/>
    </source>
</evidence>
<dbReference type="PROSITE" id="PS51257">
    <property type="entry name" value="PROKAR_LIPOPROTEIN"/>
    <property type="match status" value="1"/>
</dbReference>
<dbReference type="EMBL" id="WCTM01000011">
    <property type="protein sequence ID" value="KAB4239410.1"/>
    <property type="molecule type" value="Genomic_DNA"/>
</dbReference>
<dbReference type="Proteomes" id="UP000260844">
    <property type="component" value="Unassembled WGS sequence"/>
</dbReference>
<evidence type="ECO:0000313" key="26">
    <source>
        <dbReference type="EMBL" id="RHE56759.1"/>
    </source>
</evidence>
<dbReference type="EMBL" id="WCUP01000020">
    <property type="protein sequence ID" value="KAB4103525.1"/>
    <property type="molecule type" value="Genomic_DNA"/>
</dbReference>
<evidence type="ECO:0000313" key="15">
    <source>
        <dbReference type="EMBL" id="MDC1881124.1"/>
    </source>
</evidence>
<dbReference type="Proteomes" id="UP001222603">
    <property type="component" value="Unassembled WGS sequence"/>
</dbReference>
<dbReference type="InterPro" id="IPR032546">
    <property type="entry name" value="DUF4943"/>
</dbReference>
<evidence type="ECO:0000313" key="33">
    <source>
        <dbReference type="Proteomes" id="UP000261295"/>
    </source>
</evidence>
<evidence type="ECO:0000313" key="8">
    <source>
        <dbReference type="EMBL" id="KAB4183813.1"/>
    </source>
</evidence>
<evidence type="ECO:0000313" key="10">
    <source>
        <dbReference type="EMBL" id="KAB4238494.1"/>
    </source>
</evidence>
<evidence type="ECO:0000313" key="41">
    <source>
        <dbReference type="Proteomes" id="UP000431575"/>
    </source>
</evidence>
<evidence type="ECO:0000313" key="39">
    <source>
        <dbReference type="Proteomes" id="UP000285343"/>
    </source>
</evidence>
<dbReference type="EMBL" id="JAQNQY010000013">
    <property type="protein sequence ID" value="MDC1753381.1"/>
    <property type="molecule type" value="Genomic_DNA"/>
</dbReference>
<dbReference type="EMBL" id="AP019724">
    <property type="protein sequence ID" value="BBK88683.1"/>
    <property type="molecule type" value="Genomic_DNA"/>
</dbReference>
<dbReference type="Proteomes" id="UP000263754">
    <property type="component" value="Unassembled WGS sequence"/>
</dbReference>
<dbReference type="Proteomes" id="UP000487221">
    <property type="component" value="Unassembled WGS sequence"/>
</dbReference>
<evidence type="ECO:0000313" key="24">
    <source>
        <dbReference type="EMBL" id="RGZ49576.1"/>
    </source>
</evidence>
<evidence type="ECO:0000313" key="21">
    <source>
        <dbReference type="EMBL" id="RGL14789.1"/>
    </source>
</evidence>
<dbReference type="KEGG" id="bun:Bun01g_30530"/>
<protein>
    <submittedName>
        <fullName evidence="8">DUF4943 domain-containing protein</fullName>
    </submittedName>
    <submittedName>
        <fullName evidence="13">DUF4943 family protein</fullName>
    </submittedName>
</protein>
<dbReference type="EMBL" id="WCUQ01000015">
    <property type="protein sequence ID" value="KAB4120972.1"/>
    <property type="molecule type" value="Genomic_DNA"/>
</dbReference>
<evidence type="ECO:0000313" key="43">
    <source>
        <dbReference type="Proteomes" id="UP000434462"/>
    </source>
</evidence>
<evidence type="ECO:0000313" key="31">
    <source>
        <dbReference type="Proteomes" id="UP000260844"/>
    </source>
</evidence>
<evidence type="ECO:0000313" key="20">
    <source>
        <dbReference type="EMBL" id="RGK88092.1"/>
    </source>
</evidence>
<evidence type="ECO:0000313" key="46">
    <source>
        <dbReference type="Proteomes" id="UP000442334"/>
    </source>
</evidence>
<dbReference type="EMBL" id="JAQNSB010000014">
    <property type="protein sequence ID" value="MDC1855149.1"/>
    <property type="molecule type" value="Genomic_DNA"/>
</dbReference>
<evidence type="ECO:0000313" key="25">
    <source>
        <dbReference type="EMBL" id="RHC72383.1"/>
    </source>
</evidence>
<reference evidence="2 28" key="1">
    <citation type="submission" date="2015-09" db="EMBL/GenBank/DDBJ databases">
        <authorList>
            <consortium name="Pathogen Informatics"/>
        </authorList>
    </citation>
    <scope>NUCLEOTIDE SEQUENCE [LARGE SCALE GENOMIC DNA]</scope>
    <source>
        <strain evidence="2 28">2789STDY5608791</strain>
    </source>
</reference>
<evidence type="ECO:0000313" key="30">
    <source>
        <dbReference type="Proteomes" id="UP000260795"/>
    </source>
</evidence>
<dbReference type="Proteomes" id="UP000487989">
    <property type="component" value="Unassembled WGS sequence"/>
</dbReference>
<dbReference type="EMBL" id="CYZF01000011">
    <property type="protein sequence ID" value="CUP35808.1"/>
    <property type="molecule type" value="Genomic_DNA"/>
</dbReference>
<dbReference type="EMBL" id="QSKL01000023">
    <property type="protein sequence ID" value="RHE56759.1"/>
    <property type="molecule type" value="Genomic_DNA"/>
</dbReference>
<dbReference type="Proteomes" id="UP000196329">
    <property type="component" value="Unassembled WGS sequence"/>
</dbReference>
<evidence type="ECO:0000313" key="18">
    <source>
        <dbReference type="EMBL" id="RGI76794.1"/>
    </source>
</evidence>
<dbReference type="PATRIC" id="fig|820.27.peg.1128"/>
<dbReference type="EMBL" id="QSRK01000009">
    <property type="protein sequence ID" value="RGL14789.1"/>
    <property type="molecule type" value="Genomic_DNA"/>
</dbReference>
<evidence type="ECO:0000313" key="16">
    <source>
        <dbReference type="EMBL" id="MDC1902967.1"/>
    </source>
</evidence>
<dbReference type="EMBL" id="QSIF01000026">
    <property type="protein sequence ID" value="RHC72383.1"/>
    <property type="molecule type" value="Genomic_DNA"/>
</dbReference>
<evidence type="ECO:0000313" key="45">
    <source>
        <dbReference type="Proteomes" id="UP000441711"/>
    </source>
</evidence>
<evidence type="ECO:0000313" key="32">
    <source>
        <dbReference type="Proteomes" id="UP000260874"/>
    </source>
</evidence>
<dbReference type="Proteomes" id="UP001214113">
    <property type="component" value="Unassembled WGS sequence"/>
</dbReference>
<evidence type="ECO:0000313" key="36">
    <source>
        <dbReference type="Proteomes" id="UP000283766"/>
    </source>
</evidence>
<evidence type="ECO:0000313" key="22">
    <source>
        <dbReference type="EMBL" id="RGM53450.1"/>
    </source>
</evidence>
<evidence type="ECO:0000313" key="42">
    <source>
        <dbReference type="Proteomes" id="UP000432488"/>
    </source>
</evidence>
<dbReference type="Proteomes" id="UP000283766">
    <property type="component" value="Unassembled WGS sequence"/>
</dbReference>
<dbReference type="EMBL" id="WCUV01000009">
    <property type="protein sequence ID" value="KAB4090142.1"/>
    <property type="molecule type" value="Genomic_DNA"/>
</dbReference>
<evidence type="ECO:0000313" key="47">
    <source>
        <dbReference type="Proteomes" id="UP000462376"/>
    </source>
</evidence>
<dbReference type="Proteomes" id="UP000320533">
    <property type="component" value="Chromosome"/>
</dbReference>
<reference evidence="17" key="3">
    <citation type="journal article" date="2018" name="BMC Genomics">
        <title>Whole genome sequencing and function prediction of 133 gut anaerobes isolated from chicken caecum in pure cultures.</title>
        <authorList>
            <person name="Medvecky M."/>
            <person name="Cejkova D."/>
            <person name="Polansky O."/>
            <person name="Karasova D."/>
            <person name="Kubasova T."/>
            <person name="Cizek A."/>
            <person name="Rychlik I."/>
        </authorList>
    </citation>
    <scope>NUCLEOTIDE SEQUENCE</scope>
    <source>
        <strain evidence="17">An67</strain>
    </source>
</reference>
<dbReference type="EMBL" id="WCTY01000017">
    <property type="protein sequence ID" value="KAB4183813.1"/>
    <property type="molecule type" value="Genomic_DNA"/>
</dbReference>
<reference evidence="29" key="2">
    <citation type="submission" date="2017-04" db="EMBL/GenBank/DDBJ databases">
        <title>Function of individual gut microbiota members based on whole genome sequencing of pure cultures obtained from chicken caecum.</title>
        <authorList>
            <person name="Medvecky M."/>
            <person name="Cejkova D."/>
            <person name="Polansky O."/>
            <person name="Karasova D."/>
            <person name="Kubasova T."/>
            <person name="Cizek A."/>
            <person name="Rychlik I."/>
        </authorList>
    </citation>
    <scope>NUCLEOTIDE SEQUENCE [LARGE SCALE GENOMIC DNA]</scope>
    <source>
        <strain evidence="29">An67</strain>
    </source>
</reference>
<evidence type="ECO:0000313" key="13">
    <source>
        <dbReference type="EMBL" id="MDC1753381.1"/>
    </source>
</evidence>
<dbReference type="Proteomes" id="UP001213309">
    <property type="component" value="Unassembled WGS sequence"/>
</dbReference>
<dbReference type="AlphaFoldDB" id="A0A139KCM4"/>
<dbReference type="EMBL" id="QSTL01000016">
    <property type="protein sequence ID" value="RGM53450.1"/>
    <property type="molecule type" value="Genomic_DNA"/>
</dbReference>
<dbReference type="Proteomes" id="UP000442334">
    <property type="component" value="Unassembled WGS sequence"/>
</dbReference>
<evidence type="ECO:0000313" key="23">
    <source>
        <dbReference type="EMBL" id="RGV40545.1"/>
    </source>
</evidence>
<dbReference type="Pfam" id="PF16301">
    <property type="entry name" value="DUF4943"/>
    <property type="match status" value="1"/>
</dbReference>
<evidence type="ECO:0000313" key="7">
    <source>
        <dbReference type="EMBL" id="KAB4120972.1"/>
    </source>
</evidence>
<evidence type="ECO:0000313" key="17">
    <source>
        <dbReference type="EMBL" id="OUN53537.1"/>
    </source>
</evidence>
<dbReference type="EMBL" id="QSEE01000006">
    <property type="protein sequence ID" value="RGZ49576.1"/>
    <property type="molecule type" value="Genomic_DNA"/>
</dbReference>
<dbReference type="EMBL" id="QRZC01000021">
    <property type="protein sequence ID" value="RGV40545.1"/>
    <property type="molecule type" value="Genomic_DNA"/>
</dbReference>
<dbReference type="Proteomes" id="UP000260874">
    <property type="component" value="Unassembled WGS sequence"/>
</dbReference>
<dbReference type="RefSeq" id="WP_009038260.1">
    <property type="nucleotide sequence ID" value="NZ_AP019724.1"/>
</dbReference>
<evidence type="ECO:0000313" key="12">
    <source>
        <dbReference type="EMBL" id="KAB4249455.1"/>
    </source>
</evidence>
<dbReference type="EMBL" id="WCTJ01000032">
    <property type="protein sequence ID" value="KAB4249455.1"/>
    <property type="molecule type" value="Genomic_DNA"/>
</dbReference>
<dbReference type="Proteomes" id="UP000260795">
    <property type="component" value="Unassembled WGS sequence"/>
</dbReference>
<dbReference type="EMBL" id="WCTL01000004">
    <property type="protein sequence ID" value="KAB4238494.1"/>
    <property type="molecule type" value="Genomic_DNA"/>
</dbReference>
<organism evidence="8 48">
    <name type="scientific">Bacteroides uniformis</name>
    <dbReference type="NCBI Taxonomy" id="820"/>
    <lineage>
        <taxon>Bacteria</taxon>
        <taxon>Pseudomonadati</taxon>
        <taxon>Bacteroidota</taxon>
        <taxon>Bacteroidia</taxon>
        <taxon>Bacteroidales</taxon>
        <taxon>Bacteroidaceae</taxon>
        <taxon>Bacteroides</taxon>
    </lineage>
</organism>
<dbReference type="Proteomes" id="UP000438773">
    <property type="component" value="Unassembled WGS sequence"/>
</dbReference>
<evidence type="ECO:0000313" key="44">
    <source>
        <dbReference type="Proteomes" id="UP000438773"/>
    </source>
</evidence>
<name>A0A139KCM4_BACUN</name>
<evidence type="ECO:0000313" key="9">
    <source>
        <dbReference type="EMBL" id="KAB4187576.1"/>
    </source>
</evidence>
<evidence type="ECO:0000313" key="19">
    <source>
        <dbReference type="EMBL" id="RGJ92541.1"/>
    </source>
</evidence>
<dbReference type="EMBL" id="QSOF01000009">
    <property type="protein sequence ID" value="RGI76794.1"/>
    <property type="molecule type" value="Genomic_DNA"/>
</dbReference>
<gene>
    <name evidence="17" type="ORF">B5G17_14405</name>
    <name evidence="1" type="ORF">Bun01g_30530</name>
    <name evidence="3" type="ORF">CE91St12_32660</name>
    <name evidence="27" type="ORF">DW216_09630</name>
    <name evidence="26" type="ORF">DW729_17210</name>
    <name evidence="25" type="ORF">DW831_14435</name>
    <name evidence="24" type="ORF">DW988_08335</name>
    <name evidence="23" type="ORF">DWW14_14845</name>
    <name evidence="22" type="ORF">DXC07_15735</name>
    <name evidence="21" type="ORF">DXC80_08025</name>
    <name evidence="20" type="ORF">DXC91_00530</name>
    <name evidence="19" type="ORF">DXD40_12790</name>
    <name evidence="18" type="ORF">DXD90_08215</name>
    <name evidence="2" type="ORF">ERS417307_03536</name>
    <name evidence="11" type="ORF">GAP41_16790</name>
    <name evidence="10" type="ORF">GAP47_07290</name>
    <name evidence="12" type="ORF">GAP48_17230</name>
    <name evidence="9" type="ORF">GAQ34_02285</name>
    <name evidence="8" type="ORF">GAQ44_09840</name>
    <name evidence="4" type="ORF">GAQ56_13580</name>
    <name evidence="5" type="ORF">GAQ70_20330</name>
    <name evidence="6" type="ORF">GAQ72_06360</name>
    <name evidence="7" type="ORF">GAQ75_20180</name>
    <name evidence="13" type="ORF">POY80_13115</name>
    <name evidence="16" type="ORF">POZ10_20345</name>
    <name evidence="14" type="ORF">POZ22_10225</name>
    <name evidence="15" type="ORF">POZ24_13980</name>
</gene>
<dbReference type="Proteomes" id="UP000432488">
    <property type="component" value="Unassembled WGS sequence"/>
</dbReference>
<dbReference type="Proteomes" id="UP000285343">
    <property type="component" value="Unassembled WGS sequence"/>
</dbReference>
<proteinExistence type="predicted"/>
<dbReference type="EMBL" id="BQNL01000001">
    <property type="protein sequence ID" value="GKH15056.1"/>
    <property type="molecule type" value="Genomic_DNA"/>
</dbReference>
<dbReference type="Proteomes" id="UP000261295">
    <property type="component" value="Unassembled WGS sequence"/>
</dbReference>
<dbReference type="EMBL" id="WCUR01000013">
    <property type="protein sequence ID" value="KAB4118164.1"/>
    <property type="molecule type" value="Genomic_DNA"/>
</dbReference>
<dbReference type="Proteomes" id="UP001218502">
    <property type="component" value="Unassembled WGS sequence"/>
</dbReference>
<reference evidence="3" key="7">
    <citation type="submission" date="2022-01" db="EMBL/GenBank/DDBJ databases">
        <title>Novel bile acid biosynthetic pathways are enriched in the microbiome of centenarians.</title>
        <authorList>
            <person name="Sato Y."/>
            <person name="Atarashi K."/>
            <person name="Plichta R.D."/>
            <person name="Arai Y."/>
            <person name="Sasajima S."/>
            <person name="Kearney M.S."/>
            <person name="Suda W."/>
            <person name="Takeshita K."/>
            <person name="Sasaki T."/>
            <person name="Okamoto S."/>
            <person name="Skelly N.A."/>
            <person name="Okamura Y."/>
            <person name="Vlamakis H."/>
            <person name="Li Y."/>
            <person name="Tanoue T."/>
            <person name="Takei H."/>
            <person name="Nittono H."/>
            <person name="Narushima S."/>
            <person name="Irie J."/>
            <person name="Itoh H."/>
            <person name="Moriya K."/>
            <person name="Sugiura Y."/>
            <person name="Suematsu M."/>
            <person name="Moritoki N."/>
            <person name="Shibata S."/>
            <person name="Littman R.D."/>
            <person name="Fischbach A.M."/>
            <person name="Uwamino Y."/>
            <person name="Inoue T."/>
            <person name="Honda A."/>
            <person name="Hattori M."/>
            <person name="Murai T."/>
            <person name="Xavier J.R."/>
            <person name="Hirose N."/>
            <person name="Honda K."/>
        </authorList>
    </citation>
    <scope>NUCLEOTIDE SEQUENCE</scope>
    <source>
        <strain evidence="3">CE91-St12</strain>
    </source>
</reference>
<dbReference type="EMBL" id="WCUA01000002">
    <property type="protein sequence ID" value="KAB4187576.1"/>
    <property type="molecule type" value="Genomic_DNA"/>
</dbReference>
<evidence type="ECO:0000313" key="37">
    <source>
        <dbReference type="Proteomes" id="UP000284514"/>
    </source>
</evidence>
<evidence type="ECO:0000313" key="3">
    <source>
        <dbReference type="EMBL" id="GKH15056.1"/>
    </source>
</evidence>
<evidence type="ECO:0000313" key="1">
    <source>
        <dbReference type="EMBL" id="BBK88683.1"/>
    </source>
</evidence>
<dbReference type="EMBL" id="JAQNSG010000012">
    <property type="protein sequence ID" value="MDC1881124.1"/>
    <property type="molecule type" value="Genomic_DNA"/>
</dbReference>
<dbReference type="Proteomes" id="UP001055048">
    <property type="component" value="Unassembled WGS sequence"/>
</dbReference>
<dbReference type="STRING" id="820.ERS852554_03600"/>
<evidence type="ECO:0000313" key="48">
    <source>
        <dbReference type="Proteomes" id="UP000487221"/>
    </source>
</evidence>
<evidence type="ECO:0000313" key="5">
    <source>
        <dbReference type="EMBL" id="KAB4103525.1"/>
    </source>
</evidence>
<dbReference type="EMBL" id="QSPV01000010">
    <property type="protein sequence ID" value="RGJ92541.1"/>
    <property type="molecule type" value="Genomic_DNA"/>
</dbReference>
<dbReference type="Proteomes" id="UP000284640">
    <property type="component" value="Unassembled WGS sequence"/>
</dbReference>
<evidence type="ECO:0000313" key="35">
    <source>
        <dbReference type="Proteomes" id="UP000283684"/>
    </source>
</evidence>
<dbReference type="EMBL" id="JAQNSI010000564">
    <property type="protein sequence ID" value="MDC1902967.1"/>
    <property type="molecule type" value="Genomic_DNA"/>
</dbReference>
<reference evidence="30 31" key="4">
    <citation type="submission" date="2018-08" db="EMBL/GenBank/DDBJ databases">
        <title>A genome reference for cultivated species of the human gut microbiota.</title>
        <authorList>
            <person name="Zou Y."/>
            <person name="Xue W."/>
            <person name="Luo G."/>
        </authorList>
    </citation>
    <scope>NUCLEOTIDE SEQUENCE [LARGE SCALE GENOMIC DNA]</scope>
    <source>
        <strain evidence="23 39">AF14-42</strain>
        <strain evidence="27 36">AM18-14LB</strain>
        <strain evidence="26 38">AM27-46</strain>
        <strain evidence="25 37">AM34-25</strain>
        <strain evidence="24 35">AM50-4</strain>
        <strain evidence="22 33">OM07-9</strain>
        <strain evidence="21 30">TF08-13</strain>
        <strain evidence="20 32">TF09-22</strain>
        <strain evidence="19 31">TM04-30</strain>
        <strain evidence="18 34">TM10-17</strain>
    </source>
</reference>
<reference evidence="13" key="8">
    <citation type="submission" date="2022-10" db="EMBL/GenBank/DDBJ databases">
        <title>Human gut microbiome strain richness.</title>
        <authorList>
            <person name="Chen-Liaw A."/>
        </authorList>
    </citation>
    <scope>NUCLEOTIDE SEQUENCE</scope>
    <source>
        <strain evidence="16">1001713st1_F9_1001713B170221_170320</strain>
        <strain evidence="15">1001713st2_A4_1001713B170214_170313</strain>
        <strain evidence="13">A1_m1001262Bd0_191120</strain>
        <strain evidence="14">BSD2780061687st1_G10_BSD2780061687b_171204</strain>
    </source>
</reference>